<feature type="region of interest" description="Disordered" evidence="1">
    <location>
        <begin position="1"/>
        <end position="22"/>
    </location>
</feature>
<evidence type="ECO:0000313" key="2">
    <source>
        <dbReference type="EMBL" id="QHT99936.1"/>
    </source>
</evidence>
<accession>A0A6C0J5P3</accession>
<evidence type="ECO:0000256" key="1">
    <source>
        <dbReference type="SAM" id="MobiDB-lite"/>
    </source>
</evidence>
<name>A0A6C0J5P3_9ZZZZ</name>
<protein>
    <submittedName>
        <fullName evidence="2">Uncharacterized protein</fullName>
    </submittedName>
</protein>
<feature type="compositionally biased region" description="Basic residues" evidence="1">
    <location>
        <begin position="1"/>
        <end position="13"/>
    </location>
</feature>
<proteinExistence type="predicted"/>
<dbReference type="EMBL" id="MN740319">
    <property type="protein sequence ID" value="QHT99936.1"/>
    <property type="molecule type" value="Genomic_DNA"/>
</dbReference>
<organism evidence="2">
    <name type="scientific">viral metagenome</name>
    <dbReference type="NCBI Taxonomy" id="1070528"/>
    <lineage>
        <taxon>unclassified sequences</taxon>
        <taxon>metagenomes</taxon>
        <taxon>organismal metagenomes</taxon>
    </lineage>
</organism>
<feature type="compositionally biased region" description="Basic residues" evidence="1">
    <location>
        <begin position="167"/>
        <end position="178"/>
    </location>
</feature>
<feature type="region of interest" description="Disordered" evidence="1">
    <location>
        <begin position="144"/>
        <end position="178"/>
    </location>
</feature>
<dbReference type="AlphaFoldDB" id="A0A6C0J5P3"/>
<reference evidence="2" key="1">
    <citation type="journal article" date="2020" name="Nature">
        <title>Giant virus diversity and host interactions through global metagenomics.</title>
        <authorList>
            <person name="Schulz F."/>
            <person name="Roux S."/>
            <person name="Paez-Espino D."/>
            <person name="Jungbluth S."/>
            <person name="Walsh D.A."/>
            <person name="Denef V.J."/>
            <person name="McMahon K.D."/>
            <person name="Konstantinidis K.T."/>
            <person name="Eloe-Fadrosh E.A."/>
            <person name="Kyrpides N.C."/>
            <person name="Woyke T."/>
        </authorList>
    </citation>
    <scope>NUCLEOTIDE SEQUENCE</scope>
    <source>
        <strain evidence="2">GVMAG-M-3300025778-1</strain>
    </source>
</reference>
<sequence length="178" mass="19688">MAPKLAGRRRTRRGGASETQLNNELEEIFDRMGNNPCASESPRLASILKGANNDILASYRDGKVYEGFPMDFILNIIGSNARENLQLCGTREVSAQFQADVRAARKIHAQLSALVIERGGLNKQLVKKATDQAVRDVVEKKMGIDASPGTGPADNIRGFLGVQPPKRAGRRRRYTRRR</sequence>